<dbReference type="AlphaFoldDB" id="A0A9P7J827"/>
<keyword evidence="3" id="KW-1185">Reference proteome</keyword>
<feature type="compositionally biased region" description="Polar residues" evidence="1">
    <location>
        <begin position="135"/>
        <end position="147"/>
    </location>
</feature>
<dbReference type="GeneID" id="64635031"/>
<protein>
    <submittedName>
        <fullName evidence="2">Uncharacterized protein</fullName>
    </submittedName>
</protein>
<evidence type="ECO:0000313" key="2">
    <source>
        <dbReference type="EMBL" id="KAG1807264.1"/>
    </source>
</evidence>
<dbReference type="OrthoDB" id="2690529at2759"/>
<feature type="region of interest" description="Disordered" evidence="1">
    <location>
        <begin position="28"/>
        <end position="91"/>
    </location>
</feature>
<proteinExistence type="predicted"/>
<gene>
    <name evidence="2" type="ORF">BJ212DRAFT_1485679</name>
</gene>
<evidence type="ECO:0000256" key="1">
    <source>
        <dbReference type="SAM" id="MobiDB-lite"/>
    </source>
</evidence>
<organism evidence="2 3">
    <name type="scientific">Suillus subaureus</name>
    <dbReference type="NCBI Taxonomy" id="48587"/>
    <lineage>
        <taxon>Eukaryota</taxon>
        <taxon>Fungi</taxon>
        <taxon>Dikarya</taxon>
        <taxon>Basidiomycota</taxon>
        <taxon>Agaricomycotina</taxon>
        <taxon>Agaricomycetes</taxon>
        <taxon>Agaricomycetidae</taxon>
        <taxon>Boletales</taxon>
        <taxon>Suillineae</taxon>
        <taxon>Suillaceae</taxon>
        <taxon>Suillus</taxon>
    </lineage>
</organism>
<reference evidence="2" key="1">
    <citation type="journal article" date="2020" name="New Phytol.">
        <title>Comparative genomics reveals dynamic genome evolution in host specialist ectomycorrhizal fungi.</title>
        <authorList>
            <person name="Lofgren L.A."/>
            <person name="Nguyen N.H."/>
            <person name="Vilgalys R."/>
            <person name="Ruytinx J."/>
            <person name="Liao H.L."/>
            <person name="Branco S."/>
            <person name="Kuo A."/>
            <person name="LaButti K."/>
            <person name="Lipzen A."/>
            <person name="Andreopoulos W."/>
            <person name="Pangilinan J."/>
            <person name="Riley R."/>
            <person name="Hundley H."/>
            <person name="Na H."/>
            <person name="Barry K."/>
            <person name="Grigoriev I.V."/>
            <person name="Stajich J.E."/>
            <person name="Kennedy P.G."/>
        </authorList>
    </citation>
    <scope>NUCLEOTIDE SEQUENCE</scope>
    <source>
        <strain evidence="2">MN1</strain>
    </source>
</reference>
<evidence type="ECO:0000313" key="3">
    <source>
        <dbReference type="Proteomes" id="UP000807769"/>
    </source>
</evidence>
<accession>A0A9P7J827</accession>
<sequence>MGSADGERDWGGAGCYVDAVDVSRDGRRVATAGGESNNKHDYEELRTCEIETRFPSAQATTKSQPPPAIQSSTASSTTSKSHKHHSSAWWPRASRALLPTVDVPLAPGKLRVAAAGASAKDDDDLIRDEDYVSAPSLTPGSQPQSTAEQITVVSRKHRSGCSCFCF</sequence>
<name>A0A9P7J827_9AGAM</name>
<dbReference type="EMBL" id="JABBWG010000044">
    <property type="protein sequence ID" value="KAG1807264.1"/>
    <property type="molecule type" value="Genomic_DNA"/>
</dbReference>
<dbReference type="RefSeq" id="XP_041187933.1">
    <property type="nucleotide sequence ID" value="XM_041341015.1"/>
</dbReference>
<dbReference type="Proteomes" id="UP000807769">
    <property type="component" value="Unassembled WGS sequence"/>
</dbReference>
<comment type="caution">
    <text evidence="2">The sequence shown here is derived from an EMBL/GenBank/DDBJ whole genome shotgun (WGS) entry which is preliminary data.</text>
</comment>
<feature type="compositionally biased region" description="Basic and acidic residues" evidence="1">
    <location>
        <begin position="37"/>
        <end position="52"/>
    </location>
</feature>
<feature type="region of interest" description="Disordered" evidence="1">
    <location>
        <begin position="114"/>
        <end position="147"/>
    </location>
</feature>